<keyword evidence="2 5" id="KW-0238">DNA-binding</keyword>
<name>A0A1I1Y3E2_9BACT</name>
<dbReference type="Pfam" id="PF12833">
    <property type="entry name" value="HTH_18"/>
    <property type="match status" value="1"/>
</dbReference>
<dbReference type="OrthoDB" id="9793451at2"/>
<dbReference type="SMART" id="SM00342">
    <property type="entry name" value="HTH_ARAC"/>
    <property type="match status" value="1"/>
</dbReference>
<dbReference type="RefSeq" id="WP_093830558.1">
    <property type="nucleotide sequence ID" value="NZ_FOLQ01000010.1"/>
</dbReference>
<dbReference type="STRING" id="662367.SAMN05216167_110210"/>
<proteinExistence type="predicted"/>
<evidence type="ECO:0000259" key="4">
    <source>
        <dbReference type="PROSITE" id="PS01124"/>
    </source>
</evidence>
<sequence length="304" mass="34173">MNSESHFPAISPSMARERFLIQDESWEDRFRPDFNQFIIAPLEYARPVIKLPLPPGRTNNHVLFLVTKGQLEMTVGYTNYILSANELVVIPASQIFSLSTIGEDTTGFMCFFSNELYLSAIGEKELDFMKLTGNSLVSLTDTQTGHMTAVCARLTAEYTENGATQTDLIRPYLLALLTEINRAYIGSTSSKVDAGDRLVQQFMDLVAKHVRQQRFVTDYASQLNVTPNYLNKVIKARTGKSPSIWIDERIVLEAKVLLFQSTLTVAQISAELGFDDQSNFGKVFRRYARVSPIAFRRQCAGAND</sequence>
<dbReference type="GO" id="GO:0043565">
    <property type="term" value="F:sequence-specific DNA binding"/>
    <property type="evidence" value="ECO:0007669"/>
    <property type="project" value="InterPro"/>
</dbReference>
<evidence type="ECO:0000313" key="5">
    <source>
        <dbReference type="EMBL" id="SFE13959.1"/>
    </source>
</evidence>
<evidence type="ECO:0000256" key="3">
    <source>
        <dbReference type="ARBA" id="ARBA00023163"/>
    </source>
</evidence>
<keyword evidence="3" id="KW-0804">Transcription</keyword>
<gene>
    <name evidence="5" type="ORF">SAMN05216167_110210</name>
</gene>
<dbReference type="Gene3D" id="1.10.10.60">
    <property type="entry name" value="Homeodomain-like"/>
    <property type="match status" value="1"/>
</dbReference>
<dbReference type="PANTHER" id="PTHR43280">
    <property type="entry name" value="ARAC-FAMILY TRANSCRIPTIONAL REGULATOR"/>
    <property type="match status" value="1"/>
</dbReference>
<dbReference type="SUPFAM" id="SSF46689">
    <property type="entry name" value="Homeodomain-like"/>
    <property type="match status" value="1"/>
</dbReference>
<dbReference type="InterPro" id="IPR037923">
    <property type="entry name" value="HTH-like"/>
</dbReference>
<organism evidence="5 6">
    <name type="scientific">Spirosoma endophyticum</name>
    <dbReference type="NCBI Taxonomy" id="662367"/>
    <lineage>
        <taxon>Bacteria</taxon>
        <taxon>Pseudomonadati</taxon>
        <taxon>Bacteroidota</taxon>
        <taxon>Cytophagia</taxon>
        <taxon>Cytophagales</taxon>
        <taxon>Cytophagaceae</taxon>
        <taxon>Spirosoma</taxon>
    </lineage>
</organism>
<reference evidence="5 6" key="1">
    <citation type="submission" date="2016-10" db="EMBL/GenBank/DDBJ databases">
        <authorList>
            <person name="de Groot N.N."/>
        </authorList>
    </citation>
    <scope>NUCLEOTIDE SEQUENCE [LARGE SCALE GENOMIC DNA]</scope>
    <source>
        <strain evidence="5 6">DSM 26130</strain>
    </source>
</reference>
<dbReference type="InterPro" id="IPR018060">
    <property type="entry name" value="HTH_AraC"/>
</dbReference>
<evidence type="ECO:0000313" key="6">
    <source>
        <dbReference type="Proteomes" id="UP000198598"/>
    </source>
</evidence>
<evidence type="ECO:0000256" key="2">
    <source>
        <dbReference type="ARBA" id="ARBA00023125"/>
    </source>
</evidence>
<keyword evidence="6" id="KW-1185">Reference proteome</keyword>
<dbReference type="AlphaFoldDB" id="A0A1I1Y3E2"/>
<dbReference type="SUPFAM" id="SSF51215">
    <property type="entry name" value="Regulatory protein AraC"/>
    <property type="match status" value="1"/>
</dbReference>
<dbReference type="EMBL" id="FOLQ01000010">
    <property type="protein sequence ID" value="SFE13959.1"/>
    <property type="molecule type" value="Genomic_DNA"/>
</dbReference>
<keyword evidence="1" id="KW-0805">Transcription regulation</keyword>
<protein>
    <submittedName>
        <fullName evidence="5">AraC-type DNA-binding protein</fullName>
    </submittedName>
</protein>
<accession>A0A1I1Y3E2</accession>
<dbReference type="Proteomes" id="UP000198598">
    <property type="component" value="Unassembled WGS sequence"/>
</dbReference>
<dbReference type="PROSITE" id="PS01124">
    <property type="entry name" value="HTH_ARAC_FAMILY_2"/>
    <property type="match status" value="1"/>
</dbReference>
<dbReference type="Gene3D" id="2.60.120.10">
    <property type="entry name" value="Jelly Rolls"/>
    <property type="match status" value="1"/>
</dbReference>
<feature type="domain" description="HTH araC/xylS-type" evidence="4">
    <location>
        <begin position="200"/>
        <end position="298"/>
    </location>
</feature>
<dbReference type="InterPro" id="IPR014710">
    <property type="entry name" value="RmlC-like_jellyroll"/>
</dbReference>
<evidence type="ECO:0000256" key="1">
    <source>
        <dbReference type="ARBA" id="ARBA00023015"/>
    </source>
</evidence>
<dbReference type="GO" id="GO:0003700">
    <property type="term" value="F:DNA-binding transcription factor activity"/>
    <property type="evidence" value="ECO:0007669"/>
    <property type="project" value="InterPro"/>
</dbReference>
<dbReference type="PANTHER" id="PTHR43280:SF32">
    <property type="entry name" value="TRANSCRIPTIONAL REGULATORY PROTEIN"/>
    <property type="match status" value="1"/>
</dbReference>
<dbReference type="InterPro" id="IPR009057">
    <property type="entry name" value="Homeodomain-like_sf"/>
</dbReference>